<evidence type="ECO:0000256" key="1">
    <source>
        <dbReference type="SAM" id="MobiDB-lite"/>
    </source>
</evidence>
<comment type="caution">
    <text evidence="2">The sequence shown here is derived from an EMBL/GenBank/DDBJ whole genome shotgun (WGS) entry which is preliminary data.</text>
</comment>
<name>A0A2T7TGI6_9ACTN</name>
<evidence type="ECO:0000313" key="3">
    <source>
        <dbReference type="Proteomes" id="UP000245992"/>
    </source>
</evidence>
<accession>A0A2T7TGI6</accession>
<dbReference type="Proteomes" id="UP000245992">
    <property type="component" value="Unassembled WGS sequence"/>
</dbReference>
<feature type="compositionally biased region" description="Low complexity" evidence="1">
    <location>
        <begin position="1"/>
        <end position="14"/>
    </location>
</feature>
<sequence>MVAGSLLAKSSESAESAKDRAPVRHQPDTASAPADR</sequence>
<feature type="region of interest" description="Disordered" evidence="1">
    <location>
        <begin position="1"/>
        <end position="36"/>
    </location>
</feature>
<evidence type="ECO:0000313" key="2">
    <source>
        <dbReference type="EMBL" id="PVE14270.1"/>
    </source>
</evidence>
<organism evidence="2 3">
    <name type="scientific">Streptomyces scopuliridis RB72</name>
    <dbReference type="NCBI Taxonomy" id="1440053"/>
    <lineage>
        <taxon>Bacteria</taxon>
        <taxon>Bacillati</taxon>
        <taxon>Actinomycetota</taxon>
        <taxon>Actinomycetes</taxon>
        <taxon>Kitasatosporales</taxon>
        <taxon>Streptomycetaceae</taxon>
        <taxon>Streptomyces</taxon>
    </lineage>
</organism>
<keyword evidence="3" id="KW-1185">Reference proteome</keyword>
<gene>
    <name evidence="2" type="ORF">Y717_00755</name>
</gene>
<feature type="compositionally biased region" description="Basic and acidic residues" evidence="1">
    <location>
        <begin position="15"/>
        <end position="27"/>
    </location>
</feature>
<dbReference type="EMBL" id="AZSP01000002">
    <property type="protein sequence ID" value="PVE14270.1"/>
    <property type="molecule type" value="Genomic_DNA"/>
</dbReference>
<reference evidence="2 3" key="1">
    <citation type="submission" date="2013-12" db="EMBL/GenBank/DDBJ databases">
        <title>Annotated genome of Streptomyces scopuliridis.</title>
        <authorList>
            <person name="Olson J.B."/>
        </authorList>
    </citation>
    <scope>NUCLEOTIDE SEQUENCE [LARGE SCALE GENOMIC DNA]</scope>
    <source>
        <strain evidence="2 3">RB72</strain>
    </source>
</reference>
<protein>
    <submittedName>
        <fullName evidence="2">Uncharacterized protein</fullName>
    </submittedName>
</protein>
<dbReference type="AlphaFoldDB" id="A0A2T7TGI6"/>
<proteinExistence type="predicted"/>